<keyword evidence="3" id="KW-0479">Metal-binding</keyword>
<dbReference type="RefSeq" id="WP_146526653.1">
    <property type="nucleotide sequence ID" value="NZ_SJPV01000004.1"/>
</dbReference>
<gene>
    <name evidence="8" type="primary">betC_14</name>
    <name evidence="8" type="ORF">Poly41_28000</name>
</gene>
<dbReference type="EC" id="3.1.6.6" evidence="8"/>
<dbReference type="SUPFAM" id="SSF53649">
    <property type="entry name" value="Alkaline phosphatase-like"/>
    <property type="match status" value="1"/>
</dbReference>
<name>A0A5C6DQ77_9BACT</name>
<dbReference type="PANTHER" id="PTHR45953">
    <property type="entry name" value="IDURONATE 2-SULFATASE"/>
    <property type="match status" value="1"/>
</dbReference>
<dbReference type="Pfam" id="PF00884">
    <property type="entry name" value="Sulfatase"/>
    <property type="match status" value="1"/>
</dbReference>
<evidence type="ECO:0000256" key="2">
    <source>
        <dbReference type="ARBA" id="ARBA00008779"/>
    </source>
</evidence>
<feature type="domain" description="Sulfatase N-terminal" evidence="7">
    <location>
        <begin position="28"/>
        <end position="369"/>
    </location>
</feature>
<comment type="cofactor">
    <cofactor evidence="1">
        <name>Ca(2+)</name>
        <dbReference type="ChEBI" id="CHEBI:29108"/>
    </cofactor>
</comment>
<reference evidence="8 9" key="1">
    <citation type="submission" date="2019-02" db="EMBL/GenBank/DDBJ databases">
        <title>Deep-cultivation of Planctomycetes and their phenomic and genomic characterization uncovers novel biology.</title>
        <authorList>
            <person name="Wiegand S."/>
            <person name="Jogler M."/>
            <person name="Boedeker C."/>
            <person name="Pinto D."/>
            <person name="Vollmers J."/>
            <person name="Rivas-Marin E."/>
            <person name="Kohn T."/>
            <person name="Peeters S.H."/>
            <person name="Heuer A."/>
            <person name="Rast P."/>
            <person name="Oberbeckmann S."/>
            <person name="Bunk B."/>
            <person name="Jeske O."/>
            <person name="Meyerdierks A."/>
            <person name="Storesund J.E."/>
            <person name="Kallscheuer N."/>
            <person name="Luecker S."/>
            <person name="Lage O.M."/>
            <person name="Pohl T."/>
            <person name="Merkel B.J."/>
            <person name="Hornburger P."/>
            <person name="Mueller R.-W."/>
            <person name="Bruemmer F."/>
            <person name="Labrenz M."/>
            <person name="Spormann A.M."/>
            <person name="Op Den Camp H."/>
            <person name="Overmann J."/>
            <person name="Amann R."/>
            <person name="Jetten M.S.M."/>
            <person name="Mascher T."/>
            <person name="Medema M.H."/>
            <person name="Devos D.P."/>
            <person name="Kaster A.-K."/>
            <person name="Ovreas L."/>
            <person name="Rohde M."/>
            <person name="Galperin M.Y."/>
            <person name="Jogler C."/>
        </authorList>
    </citation>
    <scope>NUCLEOTIDE SEQUENCE [LARGE SCALE GENOMIC DNA]</scope>
    <source>
        <strain evidence="8 9">Poly41</strain>
    </source>
</reference>
<comment type="caution">
    <text evidence="8">The sequence shown here is derived from an EMBL/GenBank/DDBJ whole genome shotgun (WGS) entry which is preliminary data.</text>
</comment>
<proteinExistence type="inferred from homology"/>
<dbReference type="GO" id="GO:0046872">
    <property type="term" value="F:metal ion binding"/>
    <property type="evidence" value="ECO:0007669"/>
    <property type="project" value="UniProtKB-KW"/>
</dbReference>
<dbReference type="Gene3D" id="3.40.720.10">
    <property type="entry name" value="Alkaline Phosphatase, subunit A"/>
    <property type="match status" value="1"/>
</dbReference>
<organism evidence="8 9">
    <name type="scientific">Novipirellula artificiosorum</name>
    <dbReference type="NCBI Taxonomy" id="2528016"/>
    <lineage>
        <taxon>Bacteria</taxon>
        <taxon>Pseudomonadati</taxon>
        <taxon>Planctomycetota</taxon>
        <taxon>Planctomycetia</taxon>
        <taxon>Pirellulales</taxon>
        <taxon>Pirellulaceae</taxon>
        <taxon>Novipirellula</taxon>
    </lineage>
</organism>
<dbReference type="GO" id="GO:0005737">
    <property type="term" value="C:cytoplasm"/>
    <property type="evidence" value="ECO:0007669"/>
    <property type="project" value="TreeGrafter"/>
</dbReference>
<accession>A0A5C6DQ77</accession>
<dbReference type="PANTHER" id="PTHR45953:SF1">
    <property type="entry name" value="IDURONATE 2-SULFATASE"/>
    <property type="match status" value="1"/>
</dbReference>
<keyword evidence="4" id="KW-0732">Signal</keyword>
<dbReference type="Proteomes" id="UP000319143">
    <property type="component" value="Unassembled WGS sequence"/>
</dbReference>
<comment type="similarity">
    <text evidence="2">Belongs to the sulfatase family.</text>
</comment>
<evidence type="ECO:0000256" key="4">
    <source>
        <dbReference type="ARBA" id="ARBA00022729"/>
    </source>
</evidence>
<evidence type="ECO:0000313" key="8">
    <source>
        <dbReference type="EMBL" id="TWU38324.1"/>
    </source>
</evidence>
<dbReference type="AlphaFoldDB" id="A0A5C6DQ77"/>
<dbReference type="InterPro" id="IPR000917">
    <property type="entry name" value="Sulfatase_N"/>
</dbReference>
<evidence type="ECO:0000256" key="6">
    <source>
        <dbReference type="ARBA" id="ARBA00022837"/>
    </source>
</evidence>
<dbReference type="EMBL" id="SJPV01000004">
    <property type="protein sequence ID" value="TWU38324.1"/>
    <property type="molecule type" value="Genomic_DNA"/>
</dbReference>
<dbReference type="InterPro" id="IPR017850">
    <property type="entry name" value="Alkaline_phosphatase_core_sf"/>
</dbReference>
<dbReference type="GO" id="GO:0004423">
    <property type="term" value="F:iduronate-2-sulfatase activity"/>
    <property type="evidence" value="ECO:0007669"/>
    <property type="project" value="InterPro"/>
</dbReference>
<dbReference type="CDD" id="cd16030">
    <property type="entry name" value="iduronate-2-sulfatase"/>
    <property type="match status" value="1"/>
</dbReference>
<dbReference type="PROSITE" id="PS00149">
    <property type="entry name" value="SULFATASE_2"/>
    <property type="match status" value="1"/>
</dbReference>
<protein>
    <submittedName>
        <fullName evidence="8">Choline-sulfatase</fullName>
        <ecNumber evidence="8">3.1.6.6</ecNumber>
    </submittedName>
</protein>
<keyword evidence="5 8" id="KW-0378">Hydrolase</keyword>
<sequence length="467" mass="52561">MKLQVALTILFGGFVAGSPLFADSAQIKNVLFIISDDLKASVLGCYGDQVCQTPNLDKLASRGMVFNHAYCQGTWCAPSRQSFMFSRYQGKGDLNLGQHFKEQGYYSARVGKIYHMRVPGDIIAGTDGEDVASSWTERFNSSGQEAHTPGDYACLNLNIFTDELEGRQSTKMPHRMFVSVEYDGDGSDQPDHKSATKAIELLQQHKEDPFFLAVGLVRPHYPMVAPRQYFEPYPWQQIQMPPSVENDLDDIPKLGWAGTRNAVNEIGKHPENQKRMWTAYYAAVTFMDEQVGRILDELDRLGLRDNTAIVFTSDHGYHLGEHTFWQKSNLHEEVLRVPMIMSVPGLKPGRTNAMVELTDIYPTLSELAGLEIPEEVQGKSLVPVLKDPDKTVRKAAISIHNGLAIRTAKWAYIRYNDSSQELYDMEQDPSQFTNVVSAVENREIVSELDGMMNQISKQKDIQIGKKK</sequence>
<keyword evidence="6" id="KW-0106">Calcium</keyword>
<evidence type="ECO:0000256" key="3">
    <source>
        <dbReference type="ARBA" id="ARBA00022723"/>
    </source>
</evidence>
<evidence type="ECO:0000313" key="9">
    <source>
        <dbReference type="Proteomes" id="UP000319143"/>
    </source>
</evidence>
<dbReference type="OrthoDB" id="9782218at2"/>
<evidence type="ECO:0000256" key="1">
    <source>
        <dbReference type="ARBA" id="ARBA00001913"/>
    </source>
</evidence>
<dbReference type="InterPro" id="IPR035874">
    <property type="entry name" value="IDS"/>
</dbReference>
<dbReference type="InterPro" id="IPR024607">
    <property type="entry name" value="Sulfatase_CS"/>
</dbReference>
<dbReference type="GO" id="GO:0047753">
    <property type="term" value="F:choline-sulfatase activity"/>
    <property type="evidence" value="ECO:0007669"/>
    <property type="project" value="UniProtKB-EC"/>
</dbReference>
<keyword evidence="9" id="KW-1185">Reference proteome</keyword>
<evidence type="ECO:0000259" key="7">
    <source>
        <dbReference type="Pfam" id="PF00884"/>
    </source>
</evidence>
<evidence type="ECO:0000256" key="5">
    <source>
        <dbReference type="ARBA" id="ARBA00022801"/>
    </source>
</evidence>